<dbReference type="EMBL" id="JAPFCC010000001">
    <property type="protein sequence ID" value="MCW7552823.1"/>
    <property type="molecule type" value="Genomic_DNA"/>
</dbReference>
<dbReference type="RefSeq" id="WP_262567732.1">
    <property type="nucleotide sequence ID" value="NZ_JAPFCC010000001.1"/>
</dbReference>
<dbReference type="Gene3D" id="3.30.450.20">
    <property type="entry name" value="PAS domain"/>
    <property type="match status" value="1"/>
</dbReference>
<dbReference type="InterPro" id="IPR016032">
    <property type="entry name" value="Sig_transdc_resp-reg_C-effctor"/>
</dbReference>
<proteinExistence type="predicted"/>
<dbReference type="SUPFAM" id="SSF46894">
    <property type="entry name" value="C-terminal effector domain of the bipartite response regulators"/>
    <property type="match status" value="1"/>
</dbReference>
<dbReference type="InterPro" id="IPR036388">
    <property type="entry name" value="WH-like_DNA-bd_sf"/>
</dbReference>
<comment type="caution">
    <text evidence="1">The sequence shown here is derived from an EMBL/GenBank/DDBJ whole genome shotgun (WGS) entry which is preliminary data.</text>
</comment>
<evidence type="ECO:0000313" key="2">
    <source>
        <dbReference type="Proteomes" id="UP001209854"/>
    </source>
</evidence>
<sequence>MNEITLCQSEFPVVNLSSDELDRMNESPDFFHIVDNEHRCYFVNDSWCRLHNIKRGSLDGLPYSAIPHKAYDTCCDRFEEHDLQVFRSKKTVPSLEIHEYSKNEWLALLLIIAPVFEDNNISGLICSAKPLPVFLADKYHKIRSQISTSLVKTGFGMKLSNPEKLHDAEFDTAYLFLMGLQPKQIAAYRNVSENTVYATLTNIRIKCGLEKGKQIIDYGMENQWYDYIPNMFRRAETALRINNYRLV</sequence>
<reference evidence="1 2" key="1">
    <citation type="submission" date="2022-10" db="EMBL/GenBank/DDBJ databases">
        <title>High-quality genome sequences of two octocoral-associated bacteria, Endozoicomonas euniceicola EF212 and Endozoicomonas gorgoniicola PS125.</title>
        <authorList>
            <person name="Chiou Y.-J."/>
            <person name="Chen Y.-H."/>
        </authorList>
    </citation>
    <scope>NUCLEOTIDE SEQUENCE [LARGE SCALE GENOMIC DNA]</scope>
    <source>
        <strain evidence="1 2">PS125</strain>
    </source>
</reference>
<name>A0ABT3MUR3_9GAMM</name>
<protein>
    <recommendedName>
        <fullName evidence="3">LuxR family transcriptional regulator</fullName>
    </recommendedName>
</protein>
<accession>A0ABT3MUR3</accession>
<dbReference type="Gene3D" id="1.10.10.10">
    <property type="entry name" value="Winged helix-like DNA-binding domain superfamily/Winged helix DNA-binding domain"/>
    <property type="match status" value="1"/>
</dbReference>
<dbReference type="Proteomes" id="UP001209854">
    <property type="component" value="Unassembled WGS sequence"/>
</dbReference>
<keyword evidence="2" id="KW-1185">Reference proteome</keyword>
<dbReference type="SUPFAM" id="SSF55785">
    <property type="entry name" value="PYP-like sensor domain (PAS domain)"/>
    <property type="match status" value="1"/>
</dbReference>
<organism evidence="1 2">
    <name type="scientific">Endozoicomonas gorgoniicola</name>
    <dbReference type="NCBI Taxonomy" id="1234144"/>
    <lineage>
        <taxon>Bacteria</taxon>
        <taxon>Pseudomonadati</taxon>
        <taxon>Pseudomonadota</taxon>
        <taxon>Gammaproteobacteria</taxon>
        <taxon>Oceanospirillales</taxon>
        <taxon>Endozoicomonadaceae</taxon>
        <taxon>Endozoicomonas</taxon>
    </lineage>
</organism>
<evidence type="ECO:0008006" key="3">
    <source>
        <dbReference type="Google" id="ProtNLM"/>
    </source>
</evidence>
<gene>
    <name evidence="1" type="ORF">NX722_09245</name>
</gene>
<evidence type="ECO:0000313" key="1">
    <source>
        <dbReference type="EMBL" id="MCW7552823.1"/>
    </source>
</evidence>
<dbReference type="InterPro" id="IPR035965">
    <property type="entry name" value="PAS-like_dom_sf"/>
</dbReference>